<evidence type="ECO:0000313" key="1">
    <source>
        <dbReference type="EMBL" id="KAG6528032.1"/>
    </source>
</evidence>
<dbReference type="InterPro" id="IPR043502">
    <property type="entry name" value="DNA/RNA_pol_sf"/>
</dbReference>
<dbReference type="Gene3D" id="3.10.10.10">
    <property type="entry name" value="HIV Type 1 Reverse Transcriptase, subunit A, domain 1"/>
    <property type="match status" value="1"/>
</dbReference>
<gene>
    <name evidence="1" type="ORF">ZIOFF_010169</name>
</gene>
<accession>A0A8J5LY43</accession>
<dbReference type="PANTHER" id="PTHR35046">
    <property type="entry name" value="ZINC KNUCKLE (CCHC-TYPE) FAMILY PROTEIN"/>
    <property type="match status" value="1"/>
</dbReference>
<dbReference type="EMBL" id="JACMSC010000003">
    <property type="protein sequence ID" value="KAG6528032.1"/>
    <property type="molecule type" value="Genomic_DNA"/>
</dbReference>
<proteinExistence type="predicted"/>
<keyword evidence="2" id="KW-1185">Reference proteome</keyword>
<organism evidence="1 2">
    <name type="scientific">Zingiber officinale</name>
    <name type="common">Ginger</name>
    <name type="synonym">Amomum zingiber</name>
    <dbReference type="NCBI Taxonomy" id="94328"/>
    <lineage>
        <taxon>Eukaryota</taxon>
        <taxon>Viridiplantae</taxon>
        <taxon>Streptophyta</taxon>
        <taxon>Embryophyta</taxon>
        <taxon>Tracheophyta</taxon>
        <taxon>Spermatophyta</taxon>
        <taxon>Magnoliopsida</taxon>
        <taxon>Liliopsida</taxon>
        <taxon>Zingiberales</taxon>
        <taxon>Zingiberaceae</taxon>
        <taxon>Zingiber</taxon>
    </lineage>
</organism>
<reference evidence="1 2" key="1">
    <citation type="submission" date="2020-08" db="EMBL/GenBank/DDBJ databases">
        <title>Plant Genome Project.</title>
        <authorList>
            <person name="Zhang R.-G."/>
        </authorList>
    </citation>
    <scope>NUCLEOTIDE SEQUENCE [LARGE SCALE GENOMIC DNA]</scope>
    <source>
        <tissue evidence="1">Rhizome</tissue>
    </source>
</reference>
<protein>
    <submittedName>
        <fullName evidence="1">Uncharacterized protein</fullName>
    </submittedName>
</protein>
<comment type="caution">
    <text evidence="1">The sequence shown here is derived from an EMBL/GenBank/DDBJ whole genome shotgun (WGS) entry which is preliminary data.</text>
</comment>
<dbReference type="PANTHER" id="PTHR35046:SF26">
    <property type="entry name" value="RNA-DIRECTED DNA POLYMERASE"/>
    <property type="match status" value="1"/>
</dbReference>
<dbReference type="SUPFAM" id="SSF56672">
    <property type="entry name" value="DNA/RNA polymerases"/>
    <property type="match status" value="1"/>
</dbReference>
<dbReference type="AlphaFoldDB" id="A0A8J5LY43"/>
<sequence length="259" mass="29919">MVMILQLVKETFMTSSWMTYEDKYNNSSSTLPKANLWIMMLRGHGGDSSDDAARGQRYRRNNDRKKSFNFKVGILYFDGRNDPNEFIDWLNSVERIFEFQEISEDRKVKFVAIKLKKYASIWVVTFVEEKEEEESYGTSPIYDDSGDNGEITYANHGESLVILLEENENGHVVPSQVQSLLQEFQEVVSPEIPSGLPPIRNIQHYIDLVPDALIPNKATYRMSPNEYKELQRQVEDLLVKGLIRESKSPCVVPSEKCYV</sequence>
<name>A0A8J5LY43_ZINOF</name>
<dbReference type="Proteomes" id="UP000734854">
    <property type="component" value="Unassembled WGS sequence"/>
</dbReference>
<evidence type="ECO:0000313" key="2">
    <source>
        <dbReference type="Proteomes" id="UP000734854"/>
    </source>
</evidence>